<dbReference type="SUPFAM" id="SSF55469">
    <property type="entry name" value="FMN-dependent nitroreductase-like"/>
    <property type="match status" value="1"/>
</dbReference>
<feature type="domain" description="Nitroreductase" evidence="1">
    <location>
        <begin position="54"/>
        <end position="222"/>
    </location>
</feature>
<dbReference type="PANTHER" id="PTHR43745:SF2">
    <property type="entry name" value="NITROREDUCTASE MJ1384-RELATED"/>
    <property type="match status" value="1"/>
</dbReference>
<dbReference type="AlphaFoldDB" id="A0A2M7SF72"/>
<dbReference type="PANTHER" id="PTHR43745">
    <property type="entry name" value="NITROREDUCTASE MJ1384-RELATED"/>
    <property type="match status" value="1"/>
</dbReference>
<dbReference type="GO" id="GO:0016491">
    <property type="term" value="F:oxidoreductase activity"/>
    <property type="evidence" value="ECO:0007669"/>
    <property type="project" value="InterPro"/>
</dbReference>
<accession>A0A2M7SF72</accession>
<evidence type="ECO:0000259" key="1">
    <source>
        <dbReference type="Pfam" id="PF00881"/>
    </source>
</evidence>
<proteinExistence type="predicted"/>
<dbReference type="InterPro" id="IPR029479">
    <property type="entry name" value="Nitroreductase"/>
</dbReference>
<name>A0A2M7SF72_9BACT</name>
<dbReference type="Pfam" id="PF00881">
    <property type="entry name" value="Nitroreductase"/>
    <property type="match status" value="1"/>
</dbReference>
<dbReference type="EMBL" id="PFMR01000032">
    <property type="protein sequence ID" value="PIZ18130.1"/>
    <property type="molecule type" value="Genomic_DNA"/>
</dbReference>
<evidence type="ECO:0000313" key="3">
    <source>
        <dbReference type="Proteomes" id="UP000229307"/>
    </source>
</evidence>
<organism evidence="2 3">
    <name type="scientific">Candidatus Desantisbacteria bacterium CG_4_10_14_0_8_um_filter_48_22</name>
    <dbReference type="NCBI Taxonomy" id="1974543"/>
    <lineage>
        <taxon>Bacteria</taxon>
        <taxon>Candidatus Desantisiibacteriota</taxon>
    </lineage>
</organism>
<dbReference type="CDD" id="cd02142">
    <property type="entry name" value="McbC_SagB-like_oxidoreductase"/>
    <property type="match status" value="1"/>
</dbReference>
<sequence length="224" mass="24452">MRKYVISVTLIFIFILVFVYNQKKAGSVSADTVPQVTKLPQPAKKGAMSLEEAIQKRRSMRAYKNQALTKEQVSQILWAAQGITDPDGKKRAAPSAMAMYPLEIYAVCPEAAYHYIPKDHAVEKVGDGDLRKSLGGQKTSSEAAMVIVITAVPTLFSSRVDENNKMKFIYLEAGHCAQNILLQAVALGLAGVPMAGYSEESISKALSLPADRKPIYIISVGYPQ</sequence>
<dbReference type="InterPro" id="IPR052544">
    <property type="entry name" value="Bacteriocin_Proc_Enz"/>
</dbReference>
<dbReference type="Proteomes" id="UP000229307">
    <property type="component" value="Unassembled WGS sequence"/>
</dbReference>
<protein>
    <submittedName>
        <fullName evidence="2">Nitroreductase</fullName>
    </submittedName>
</protein>
<comment type="caution">
    <text evidence="2">The sequence shown here is derived from an EMBL/GenBank/DDBJ whole genome shotgun (WGS) entry which is preliminary data.</text>
</comment>
<reference evidence="3" key="1">
    <citation type="submission" date="2017-09" db="EMBL/GenBank/DDBJ databases">
        <title>Depth-based differentiation of microbial function through sediment-hosted aquifers and enrichment of novel symbionts in the deep terrestrial subsurface.</title>
        <authorList>
            <person name="Probst A.J."/>
            <person name="Ladd B."/>
            <person name="Jarett J.K."/>
            <person name="Geller-Mcgrath D.E."/>
            <person name="Sieber C.M.K."/>
            <person name="Emerson J.B."/>
            <person name="Anantharaman K."/>
            <person name="Thomas B.C."/>
            <person name="Malmstrom R."/>
            <person name="Stieglmeier M."/>
            <person name="Klingl A."/>
            <person name="Woyke T."/>
            <person name="Ryan C.M."/>
            <person name="Banfield J.F."/>
        </authorList>
    </citation>
    <scope>NUCLEOTIDE SEQUENCE [LARGE SCALE GENOMIC DNA]</scope>
</reference>
<gene>
    <name evidence="2" type="ORF">COY52_01065</name>
</gene>
<evidence type="ECO:0000313" key="2">
    <source>
        <dbReference type="EMBL" id="PIZ18130.1"/>
    </source>
</evidence>
<dbReference type="InterPro" id="IPR000415">
    <property type="entry name" value="Nitroreductase-like"/>
</dbReference>
<dbReference type="Gene3D" id="3.40.109.10">
    <property type="entry name" value="NADH Oxidase"/>
    <property type="match status" value="1"/>
</dbReference>